<accession>A0AAN0W471</accession>
<evidence type="ECO:0000259" key="1">
    <source>
        <dbReference type="Pfam" id="PF03496"/>
    </source>
</evidence>
<dbReference type="SUPFAM" id="SSF56399">
    <property type="entry name" value="ADP-ribosylation"/>
    <property type="match status" value="1"/>
</dbReference>
<dbReference type="PROSITE" id="PS51996">
    <property type="entry name" value="TR_MART"/>
    <property type="match status" value="1"/>
</dbReference>
<dbReference type="Pfam" id="PF03496">
    <property type="entry name" value="ADPrib_exo_Tox"/>
    <property type="match status" value="1"/>
</dbReference>
<name>A0AAN0W471_BACCE</name>
<dbReference type="EMBL" id="CP009636">
    <property type="protein sequence ID" value="AJI08458.1"/>
    <property type="molecule type" value="Genomic_DNA"/>
</dbReference>
<reference evidence="2 3" key="1">
    <citation type="journal article" date="2015" name="Genome Announc.">
        <title>Complete genome sequences for 35 biothreat assay-relevant bacillus species.</title>
        <authorList>
            <person name="Johnson S.L."/>
            <person name="Daligault H.E."/>
            <person name="Davenport K.W."/>
            <person name="Jaissle J."/>
            <person name="Frey K.G."/>
            <person name="Ladner J.T."/>
            <person name="Broomall S.M."/>
            <person name="Bishop-Lilly K.A."/>
            <person name="Bruce D.C."/>
            <person name="Gibbons H.S."/>
            <person name="Coyne S.R."/>
            <person name="Lo C.C."/>
            <person name="Meincke L."/>
            <person name="Munk A.C."/>
            <person name="Koroleva G.I."/>
            <person name="Rosenzweig C.N."/>
            <person name="Palacios G.F."/>
            <person name="Redden C.L."/>
            <person name="Minogue T.D."/>
            <person name="Chain P.S."/>
        </authorList>
    </citation>
    <scope>NUCLEOTIDE SEQUENCE [LARGE SCALE GENOMIC DNA]</scope>
    <source>
        <strain evidence="2 3">03BB108</strain>
    </source>
</reference>
<dbReference type="Proteomes" id="UP000031861">
    <property type="component" value="Plasmid pBFI_2"/>
</dbReference>
<organism evidence="2 3">
    <name type="scientific">Bacillus cereus 03BB108</name>
    <dbReference type="NCBI Taxonomy" id="451709"/>
    <lineage>
        <taxon>Bacteria</taxon>
        <taxon>Bacillati</taxon>
        <taxon>Bacillota</taxon>
        <taxon>Bacilli</taxon>
        <taxon>Bacillales</taxon>
        <taxon>Bacillaceae</taxon>
        <taxon>Bacillus</taxon>
        <taxon>Bacillus cereus group</taxon>
    </lineage>
</organism>
<dbReference type="InterPro" id="IPR003540">
    <property type="entry name" value="ADP-ribosyltransferase"/>
</dbReference>
<dbReference type="GO" id="GO:0005576">
    <property type="term" value="C:extracellular region"/>
    <property type="evidence" value="ECO:0007669"/>
    <property type="project" value="InterPro"/>
</dbReference>
<dbReference type="Gene3D" id="3.90.176.10">
    <property type="entry name" value="Toxin ADP-ribosyltransferase, Chain A, domain 1"/>
    <property type="match status" value="1"/>
</dbReference>
<sequence>MVYRRVTEVVLGAYFKDVSLYDEEDGNEINRNAFSEISKKIKGNIKTTYGYLSSSLSKNPSAEYSKLAILMKIKLLEDTHAAYLGH</sequence>
<dbReference type="AlphaFoldDB" id="A0AAN0W471"/>
<keyword evidence="2" id="KW-0614">Plasmid</keyword>
<evidence type="ECO:0000313" key="2">
    <source>
        <dbReference type="EMBL" id="AJI08458.1"/>
    </source>
</evidence>
<proteinExistence type="predicted"/>
<geneLocation type="plasmid" evidence="2 3">
    <name>pBFI_2</name>
</geneLocation>
<feature type="domain" description="ADP ribosyltransferase" evidence="1">
    <location>
        <begin position="2"/>
        <end position="84"/>
    </location>
</feature>
<evidence type="ECO:0000313" key="3">
    <source>
        <dbReference type="Proteomes" id="UP000031861"/>
    </source>
</evidence>
<protein>
    <submittedName>
        <fullName evidence="2">ADP-ribosyltransferase exoenzyme family protein</fullName>
    </submittedName>
</protein>
<gene>
    <name evidence="2" type="ORF">AK40_5845</name>
</gene>